<sequence>SEDDPDPLELRKLALSYDYLIYKINDHVSTMADTTYQSILSKQKLIENNYFEDQLHLQDELDHVETLLDNCTQLELEFMKLDQLKMFIDDFKSRLDVLELEYSNLE</sequence>
<proteinExistence type="inferred from homology"/>
<keyword evidence="8" id="KW-1185">Reference proteome</keyword>
<organism evidence="7 8">
    <name type="scientific">Scheffersomyces stipitis (strain ATCC 58785 / CBS 6054 / NBRC 10063 / NRRL Y-11545)</name>
    <name type="common">Yeast</name>
    <name type="synonym">Pichia stipitis</name>
    <dbReference type="NCBI Taxonomy" id="322104"/>
    <lineage>
        <taxon>Eukaryota</taxon>
        <taxon>Fungi</taxon>
        <taxon>Dikarya</taxon>
        <taxon>Ascomycota</taxon>
        <taxon>Saccharomycotina</taxon>
        <taxon>Pichiomycetes</taxon>
        <taxon>Debaryomycetaceae</taxon>
        <taxon>Scheffersomyces</taxon>
    </lineage>
</organism>
<evidence type="ECO:0000256" key="2">
    <source>
        <dbReference type="ARBA" id="ARBA00004496"/>
    </source>
</evidence>
<dbReference type="Proteomes" id="UP000002258">
    <property type="component" value="Chromosome 6"/>
</dbReference>
<reference evidence="7 8" key="1">
    <citation type="journal article" date="2007" name="Nat. Biotechnol.">
        <title>Genome sequence of the lignocellulose-bioconverting and xylose-fermenting yeast Pichia stipitis.</title>
        <authorList>
            <person name="Jeffries T.W."/>
            <person name="Grigoriev I.V."/>
            <person name="Grimwood J."/>
            <person name="Laplaza J.M."/>
            <person name="Aerts A."/>
            <person name="Salamov A."/>
            <person name="Schmutz J."/>
            <person name="Lindquist E."/>
            <person name="Dehal P."/>
            <person name="Shapiro H."/>
            <person name="Jin Y.S."/>
            <person name="Passoth V."/>
            <person name="Richardson P.M."/>
        </authorList>
    </citation>
    <scope>NUCLEOTIDE SEQUENCE [LARGE SCALE GENOMIC DNA]</scope>
    <source>
        <strain evidence="8">ATCC 58785 / CBS 6054 / NBRC 10063 / NRRL Y-11545</strain>
    </source>
</reference>
<dbReference type="InParanoid" id="A3LXH7"/>
<evidence type="ECO:0000256" key="6">
    <source>
        <dbReference type="ARBA" id="ARBA00029995"/>
    </source>
</evidence>
<dbReference type="GO" id="GO:0005737">
    <property type="term" value="C:cytoplasm"/>
    <property type="evidence" value="ECO:0007669"/>
    <property type="project" value="UniProtKB-SubCell"/>
</dbReference>
<dbReference type="GO" id="GO:0007032">
    <property type="term" value="P:endosome organization"/>
    <property type="evidence" value="ECO:0007669"/>
    <property type="project" value="TreeGrafter"/>
</dbReference>
<dbReference type="FunCoup" id="A3LXH7">
    <property type="interactions" value="30"/>
</dbReference>
<name>A3LXH7_PICST</name>
<dbReference type="OMA" id="HFDMLDQ"/>
<dbReference type="HOGENOM" id="CLU_141728_1_0_1"/>
<protein>
    <recommendedName>
        <fullName evidence="4">Biogenesis of lysosome-related organelles complex 1 subunit CNL1</fullName>
    </recommendedName>
    <alternativeName>
        <fullName evidence="6">CNO-like protein 1</fullName>
    </alternativeName>
</protein>
<evidence type="ECO:0000313" key="8">
    <source>
        <dbReference type="Proteomes" id="UP000002258"/>
    </source>
</evidence>
<evidence type="ECO:0000256" key="1">
    <source>
        <dbReference type="ARBA" id="ARBA00003807"/>
    </source>
</evidence>
<evidence type="ECO:0000313" key="7">
    <source>
        <dbReference type="EMBL" id="ABN67808.2"/>
    </source>
</evidence>
<comment type="function">
    <text evidence="1">Component of the biogenesis of lysosome-related organelles complex-1 (BLOC-1), a complex that is involved in endosomal cargo sorting.</text>
</comment>
<gene>
    <name evidence="7" type="ORF">PICST_48852</name>
</gene>
<keyword evidence="5" id="KW-0963">Cytoplasm</keyword>
<dbReference type="GeneID" id="4840339"/>
<comment type="similarity">
    <text evidence="3">Belongs to the BLOC1S4 family.</text>
</comment>
<dbReference type="OrthoDB" id="5424991at2759"/>
<evidence type="ECO:0000256" key="3">
    <source>
        <dbReference type="ARBA" id="ARBA00007289"/>
    </source>
</evidence>
<feature type="non-terminal residue" evidence="7">
    <location>
        <position position="1"/>
    </location>
</feature>
<accession>A3LXH7</accession>
<dbReference type="eggNOG" id="ENOG502S5Q7">
    <property type="taxonomic scope" value="Eukaryota"/>
</dbReference>
<dbReference type="InterPro" id="IPR034455">
    <property type="entry name" value="CNL1"/>
</dbReference>
<dbReference type="EMBL" id="CP000500">
    <property type="protein sequence ID" value="ABN67808.2"/>
    <property type="molecule type" value="Genomic_DNA"/>
</dbReference>
<dbReference type="RefSeq" id="XP_001385837.2">
    <property type="nucleotide sequence ID" value="XM_001385800.1"/>
</dbReference>
<evidence type="ECO:0000256" key="4">
    <source>
        <dbReference type="ARBA" id="ARBA00014971"/>
    </source>
</evidence>
<evidence type="ECO:0000256" key="5">
    <source>
        <dbReference type="ARBA" id="ARBA00022490"/>
    </source>
</evidence>
<dbReference type="GO" id="GO:0031083">
    <property type="term" value="C:BLOC-1 complex"/>
    <property type="evidence" value="ECO:0007669"/>
    <property type="project" value="InterPro"/>
</dbReference>
<dbReference type="AlphaFoldDB" id="A3LXH7"/>
<dbReference type="PANTHER" id="PTHR39145">
    <property type="entry name" value="BIOGENESIS OF LYSOSOME-RELATED ORGANELLES COMPLEX 1 SUBUNIT CNL1"/>
    <property type="match status" value="1"/>
</dbReference>
<comment type="subcellular location">
    <subcellularLocation>
        <location evidence="2">Cytoplasm</location>
    </subcellularLocation>
</comment>
<dbReference type="PANTHER" id="PTHR39145:SF1">
    <property type="entry name" value="BIOGENESIS OF LYSOSOME-RELATED ORGANELLES COMPLEX 1 SUBUNIT CNL1"/>
    <property type="match status" value="1"/>
</dbReference>
<dbReference type="KEGG" id="pic:PICST_48852"/>